<dbReference type="Proteomes" id="UP001265259">
    <property type="component" value="Unassembled WGS sequence"/>
</dbReference>
<name>A0ABU3DKT5_9RHOB</name>
<evidence type="ECO:0000313" key="1">
    <source>
        <dbReference type="EMBL" id="MDT0684323.1"/>
    </source>
</evidence>
<organism evidence="1 2">
    <name type="scientific">Tropicimonas omnivorans</name>
    <dbReference type="NCBI Taxonomy" id="3075590"/>
    <lineage>
        <taxon>Bacteria</taxon>
        <taxon>Pseudomonadati</taxon>
        <taxon>Pseudomonadota</taxon>
        <taxon>Alphaproteobacteria</taxon>
        <taxon>Rhodobacterales</taxon>
        <taxon>Roseobacteraceae</taxon>
        <taxon>Tropicimonas</taxon>
    </lineage>
</organism>
<protein>
    <submittedName>
        <fullName evidence="1">DUF2218 domain-containing protein</fullName>
    </submittedName>
</protein>
<dbReference type="Gene3D" id="3.30.310.50">
    <property type="entry name" value="Alpha-D-phosphohexomutase, C-terminal domain"/>
    <property type="match status" value="1"/>
</dbReference>
<dbReference type="PIRSF" id="PIRSF028291">
    <property type="entry name" value="UCP028291"/>
    <property type="match status" value="1"/>
</dbReference>
<dbReference type="RefSeq" id="WP_311693703.1">
    <property type="nucleotide sequence ID" value="NZ_JAVRHL010000004.1"/>
</dbReference>
<gene>
    <name evidence="1" type="ORF">RM543_16695</name>
</gene>
<comment type="caution">
    <text evidence="1">The sequence shown here is derived from an EMBL/GenBank/DDBJ whole genome shotgun (WGS) entry which is preliminary data.</text>
</comment>
<dbReference type="Pfam" id="PF09981">
    <property type="entry name" value="DUF2218"/>
    <property type="match status" value="1"/>
</dbReference>
<reference evidence="1 2" key="1">
    <citation type="submission" date="2023-09" db="EMBL/GenBank/DDBJ databases">
        <authorList>
            <person name="Rey-Velasco X."/>
        </authorList>
    </citation>
    <scope>NUCLEOTIDE SEQUENCE [LARGE SCALE GENOMIC DNA]</scope>
    <source>
        <strain evidence="1 2">F158</strain>
    </source>
</reference>
<proteinExistence type="predicted"/>
<keyword evidence="2" id="KW-1185">Reference proteome</keyword>
<dbReference type="EMBL" id="JAVRHL010000004">
    <property type="protein sequence ID" value="MDT0684323.1"/>
    <property type="molecule type" value="Genomic_DNA"/>
</dbReference>
<sequence length="101" mass="11387">MTRSTANVATEHASRYLQQLAKHWSHRFEVAFDPTEARIDFGEGANVHLAAAADVLTVSIEKDGTRDIETLETVVADHLKRFAFREELQFDWTRSTGDAPN</sequence>
<dbReference type="InterPro" id="IPR014543">
    <property type="entry name" value="UCP028291"/>
</dbReference>
<evidence type="ECO:0000313" key="2">
    <source>
        <dbReference type="Proteomes" id="UP001265259"/>
    </source>
</evidence>
<accession>A0ABU3DKT5</accession>